<dbReference type="EMBL" id="AP019695">
    <property type="protein sequence ID" value="BBK23303.1"/>
    <property type="molecule type" value="Genomic_DNA"/>
</dbReference>
<evidence type="ECO:0000313" key="1">
    <source>
        <dbReference type="EMBL" id="BBK23303.1"/>
    </source>
</evidence>
<accession>A0A6N4TKN8</accession>
<organism evidence="1 2">
    <name type="scientific">Amedibacterium intestinale</name>
    <dbReference type="NCBI Taxonomy" id="2583452"/>
    <lineage>
        <taxon>Bacteria</taxon>
        <taxon>Bacillati</taxon>
        <taxon>Bacillota</taxon>
        <taxon>Erysipelotrichia</taxon>
        <taxon>Erysipelotrichales</taxon>
        <taxon>Erysipelotrichaceae</taxon>
        <taxon>Amedibacterium</taxon>
    </lineage>
</organism>
<sequence length="128" mass="14660">MKTLKWLTGIWAALLICIIVCDSKSELLYTICYDTKHNASYEIKEKVQDVYNDLVSGVHSDSYVIMVMNNLDHFEFAKDIKAEWKNNQLYIVQGNGKGSEIHGTLETYSVCVPKVQPRSFLQEIFSGF</sequence>
<name>A0A6N4TKN8_9FIRM</name>
<dbReference type="RefSeq" id="WP_118277163.1">
    <property type="nucleotide sequence ID" value="NZ_AP019695.1"/>
</dbReference>
<dbReference type="Proteomes" id="UP000464754">
    <property type="component" value="Chromosome"/>
</dbReference>
<dbReference type="AlphaFoldDB" id="A0A6N4TKN8"/>
<keyword evidence="2" id="KW-1185">Reference proteome</keyword>
<reference evidence="2" key="1">
    <citation type="submission" date="2019-05" db="EMBL/GenBank/DDBJ databases">
        <title>Complete genome sequencing of Absiella argi strain JCM 30884.</title>
        <authorList>
            <person name="Sakamoto M."/>
            <person name="Murakami T."/>
            <person name="Mori H."/>
        </authorList>
    </citation>
    <scope>NUCLEOTIDE SEQUENCE [LARGE SCALE GENOMIC DNA]</scope>
    <source>
        <strain evidence="2">JCM 30884</strain>
    </source>
</reference>
<dbReference type="KEGG" id="aarg:Aargi30884_22060"/>
<evidence type="ECO:0000313" key="2">
    <source>
        <dbReference type="Proteomes" id="UP000464754"/>
    </source>
</evidence>
<proteinExistence type="predicted"/>
<evidence type="ECO:0008006" key="3">
    <source>
        <dbReference type="Google" id="ProtNLM"/>
    </source>
</evidence>
<gene>
    <name evidence="1" type="ORF">Aargi30884_22060</name>
</gene>
<protein>
    <recommendedName>
        <fullName evidence="3">Multidrug transporter</fullName>
    </recommendedName>
</protein>